<evidence type="ECO:0000313" key="1">
    <source>
        <dbReference type="EMBL" id="MBR7793809.1"/>
    </source>
</evidence>
<dbReference type="Proteomes" id="UP000682982">
    <property type="component" value="Unassembled WGS sequence"/>
</dbReference>
<proteinExistence type="predicted"/>
<dbReference type="EMBL" id="JAGSPK010000005">
    <property type="protein sequence ID" value="MBR7793809.1"/>
    <property type="molecule type" value="Genomic_DNA"/>
</dbReference>
<gene>
    <name evidence="1" type="ORF">KDM87_14520</name>
</gene>
<accession>A0ABS5H6P5</accession>
<protein>
    <submittedName>
        <fullName evidence="1">Uncharacterized protein</fullName>
    </submittedName>
</protein>
<reference evidence="1 2" key="1">
    <citation type="submission" date="2021-04" db="EMBL/GenBank/DDBJ databases">
        <title>novel species isolated from subtropical streams in China.</title>
        <authorList>
            <person name="Lu H."/>
        </authorList>
    </citation>
    <scope>NUCLEOTIDE SEQUENCE [LARGE SCALE GENOMIC DNA]</scope>
    <source>
        <strain evidence="1 2">FT147W</strain>
    </source>
</reference>
<organism evidence="1 2">
    <name type="scientific">Undibacterium rivi</name>
    <dbReference type="NCBI Taxonomy" id="2828729"/>
    <lineage>
        <taxon>Bacteria</taxon>
        <taxon>Pseudomonadati</taxon>
        <taxon>Pseudomonadota</taxon>
        <taxon>Betaproteobacteria</taxon>
        <taxon>Burkholderiales</taxon>
        <taxon>Oxalobacteraceae</taxon>
        <taxon>Undibacterium</taxon>
    </lineage>
</organism>
<name>A0ABS5H6P5_9BURK</name>
<dbReference type="RefSeq" id="WP_212679746.1">
    <property type="nucleotide sequence ID" value="NZ_JAGSPK010000005.1"/>
</dbReference>
<keyword evidence="2" id="KW-1185">Reference proteome</keyword>
<comment type="caution">
    <text evidence="1">The sequence shown here is derived from an EMBL/GenBank/DDBJ whole genome shotgun (WGS) entry which is preliminary data.</text>
</comment>
<evidence type="ECO:0000313" key="2">
    <source>
        <dbReference type="Proteomes" id="UP000682982"/>
    </source>
</evidence>
<sequence length="84" mass="9764">MKLSKLNAIVHNHIVLNELVSSVKRVTTAIQIWRIDRKYHALNHELDFYEEALKEAQANAQRNRVGLMIRRQQLRSSMVKLGGN</sequence>